<dbReference type="PANTHER" id="PTHR46825:SF9">
    <property type="entry name" value="BETA-LACTAMASE-RELATED DOMAIN-CONTAINING PROTEIN"/>
    <property type="match status" value="1"/>
</dbReference>
<gene>
    <name evidence="2" type="ORF">DFJ68_2830</name>
</gene>
<dbReference type="Proteomes" id="UP000278440">
    <property type="component" value="Unassembled WGS sequence"/>
</dbReference>
<name>A0A495Y2Z6_9MICO</name>
<evidence type="ECO:0000259" key="1">
    <source>
        <dbReference type="Pfam" id="PF00144"/>
    </source>
</evidence>
<dbReference type="RefSeq" id="WP_121034180.1">
    <property type="nucleotide sequence ID" value="NZ_RBXT01000001.1"/>
</dbReference>
<dbReference type="PANTHER" id="PTHR46825">
    <property type="entry name" value="D-ALANYL-D-ALANINE-CARBOXYPEPTIDASE/ENDOPEPTIDASE AMPH"/>
    <property type="match status" value="1"/>
</dbReference>
<comment type="caution">
    <text evidence="2">The sequence shown here is derived from an EMBL/GenBank/DDBJ whole genome shotgun (WGS) entry which is preliminary data.</text>
</comment>
<dbReference type="InterPro" id="IPR012338">
    <property type="entry name" value="Beta-lactam/transpept-like"/>
</dbReference>
<sequence>MSSEHLRVSVEDELDALFAGYPASGQSTGLVYGLVGPDGLGHSRGFGTVDDAGAVPDLDTVFPIASMSKSFVACAALVARDRGLLDLDAPVSDLIPEFPGGGTALDPYDPPTLRMLFSMGGGLTEDNSWVDPFIDAPVDELLVQLGKGLRYSGAPGSGYEYSNLGFTLAGLAVGRAAGTTIEQFVHDEVFVPLGLTSTWFDNAAPEAGTYRRATGYSLDEEGRWTPFPWVASGAFAAAGGIQSSVRDLARWVTWLGEAFRSPGEQSGEAEVLSRASRRELQRLHQLDLPSLTALPTGGHRVTVTGYALGLMVQQDLHRGTLVSHAGGLPGFTLFMSWHPDSGHGVVTLTNSHRGNPVALTKDALMLVLDRADAAARTVRLWPETVELRRHAESLVRGWDDALAAEVFADNVDFDRPLALRRDDIARLVEQVGPLHDPRPLADVTSAVTPADVTWTIPGERGELVCMIHLTPVEPAQIQEFEVQAVGYDRPRSARPTDISARRAGLGHPSLNALPNTRVLLPPT</sequence>
<reference evidence="2 3" key="1">
    <citation type="submission" date="2018-10" db="EMBL/GenBank/DDBJ databases">
        <title>Sequencing the genomes of 1000 actinobacteria strains.</title>
        <authorList>
            <person name="Klenk H.-P."/>
        </authorList>
    </citation>
    <scope>NUCLEOTIDE SEQUENCE [LARGE SCALE GENOMIC DNA]</scope>
    <source>
        <strain evidence="2 3">DSM 44267</strain>
    </source>
</reference>
<dbReference type="OrthoDB" id="3863176at2"/>
<evidence type="ECO:0000313" key="2">
    <source>
        <dbReference type="EMBL" id="RKT79363.1"/>
    </source>
</evidence>
<dbReference type="AlphaFoldDB" id="A0A495Y2Z6"/>
<evidence type="ECO:0000313" key="3">
    <source>
        <dbReference type="Proteomes" id="UP000278440"/>
    </source>
</evidence>
<keyword evidence="3" id="KW-1185">Reference proteome</keyword>
<dbReference type="InterPro" id="IPR050491">
    <property type="entry name" value="AmpC-like"/>
</dbReference>
<organism evidence="2 3">
    <name type="scientific">Terracoccus luteus</name>
    <dbReference type="NCBI Taxonomy" id="53356"/>
    <lineage>
        <taxon>Bacteria</taxon>
        <taxon>Bacillati</taxon>
        <taxon>Actinomycetota</taxon>
        <taxon>Actinomycetes</taxon>
        <taxon>Micrococcales</taxon>
        <taxon>Intrasporangiaceae</taxon>
        <taxon>Terracoccus</taxon>
    </lineage>
</organism>
<feature type="domain" description="Beta-lactamase-related" evidence="1">
    <location>
        <begin position="14"/>
        <end position="366"/>
    </location>
</feature>
<dbReference type="SUPFAM" id="SSF56601">
    <property type="entry name" value="beta-lactamase/transpeptidase-like"/>
    <property type="match status" value="1"/>
</dbReference>
<dbReference type="Gene3D" id="3.40.710.10">
    <property type="entry name" value="DD-peptidase/beta-lactamase superfamily"/>
    <property type="match status" value="1"/>
</dbReference>
<dbReference type="InterPro" id="IPR001466">
    <property type="entry name" value="Beta-lactam-related"/>
</dbReference>
<accession>A0A495Y2Z6</accession>
<protein>
    <submittedName>
        <fullName evidence="2">CubicO group peptidase (Beta-lactamase class C family)</fullName>
    </submittedName>
</protein>
<dbReference type="Pfam" id="PF00144">
    <property type="entry name" value="Beta-lactamase"/>
    <property type="match status" value="1"/>
</dbReference>
<proteinExistence type="predicted"/>
<dbReference type="EMBL" id="RBXT01000001">
    <property type="protein sequence ID" value="RKT79363.1"/>
    <property type="molecule type" value="Genomic_DNA"/>
</dbReference>